<dbReference type="InterPro" id="IPR007627">
    <property type="entry name" value="RNA_pol_sigma70_r2"/>
</dbReference>
<feature type="domain" description="RNA polymerase sigma-70 region 2" evidence="6">
    <location>
        <begin position="13"/>
        <end position="78"/>
    </location>
</feature>
<dbReference type="Proteomes" id="UP000654345">
    <property type="component" value="Unassembled WGS sequence"/>
</dbReference>
<evidence type="ECO:0000259" key="7">
    <source>
        <dbReference type="Pfam" id="PF08281"/>
    </source>
</evidence>
<dbReference type="InterPro" id="IPR014284">
    <property type="entry name" value="RNA_pol_sigma-70_dom"/>
</dbReference>
<name>A0ABQ3URB8_9CHLR</name>
<dbReference type="InterPro" id="IPR013325">
    <property type="entry name" value="RNA_pol_sigma_r2"/>
</dbReference>
<dbReference type="InterPro" id="IPR013249">
    <property type="entry name" value="RNA_pol_sigma70_r4_t2"/>
</dbReference>
<evidence type="ECO:0000259" key="6">
    <source>
        <dbReference type="Pfam" id="PF04542"/>
    </source>
</evidence>
<dbReference type="Gene3D" id="1.10.1740.10">
    <property type="match status" value="1"/>
</dbReference>
<dbReference type="NCBIfam" id="TIGR02937">
    <property type="entry name" value="sigma70-ECF"/>
    <property type="match status" value="1"/>
</dbReference>
<evidence type="ECO:0000256" key="5">
    <source>
        <dbReference type="ARBA" id="ARBA00023163"/>
    </source>
</evidence>
<dbReference type="SUPFAM" id="SSF88659">
    <property type="entry name" value="Sigma3 and sigma4 domains of RNA polymerase sigma factors"/>
    <property type="match status" value="1"/>
</dbReference>
<keyword evidence="9" id="KW-1185">Reference proteome</keyword>
<feature type="domain" description="RNA polymerase sigma factor 70 region 4 type 2" evidence="7">
    <location>
        <begin position="111"/>
        <end position="163"/>
    </location>
</feature>
<organism evidence="8 9">
    <name type="scientific">Ktedonobacter robiniae</name>
    <dbReference type="NCBI Taxonomy" id="2778365"/>
    <lineage>
        <taxon>Bacteria</taxon>
        <taxon>Bacillati</taxon>
        <taxon>Chloroflexota</taxon>
        <taxon>Ktedonobacteria</taxon>
        <taxon>Ktedonobacterales</taxon>
        <taxon>Ktedonobacteraceae</taxon>
        <taxon>Ktedonobacter</taxon>
    </lineage>
</organism>
<dbReference type="EMBL" id="BNJG01000001">
    <property type="protein sequence ID" value="GHO55334.1"/>
    <property type="molecule type" value="Genomic_DNA"/>
</dbReference>
<keyword evidence="2" id="KW-0805">Transcription regulation</keyword>
<evidence type="ECO:0000256" key="4">
    <source>
        <dbReference type="ARBA" id="ARBA00023125"/>
    </source>
</evidence>
<reference evidence="8 9" key="1">
    <citation type="journal article" date="2021" name="Int. J. Syst. Evol. Microbiol.">
        <title>Reticulibacter mediterranei gen. nov., sp. nov., within the new family Reticulibacteraceae fam. nov., and Ktedonospora formicarum gen. nov., sp. nov., Ktedonobacter robiniae sp. nov., Dictyobacter formicarum sp. nov. and Dictyobacter arantiisoli sp. nov., belonging to the class Ktedonobacteria.</title>
        <authorList>
            <person name="Yabe S."/>
            <person name="Zheng Y."/>
            <person name="Wang C.M."/>
            <person name="Sakai Y."/>
            <person name="Abe K."/>
            <person name="Yokota A."/>
            <person name="Donadio S."/>
            <person name="Cavaletti L."/>
            <person name="Monciardini P."/>
        </authorList>
    </citation>
    <scope>NUCLEOTIDE SEQUENCE [LARGE SCALE GENOMIC DNA]</scope>
    <source>
        <strain evidence="8 9">SOSP1-30</strain>
    </source>
</reference>
<keyword evidence="5" id="KW-0804">Transcription</keyword>
<comment type="similarity">
    <text evidence="1">Belongs to the sigma-70 factor family. ECF subfamily.</text>
</comment>
<evidence type="ECO:0000256" key="2">
    <source>
        <dbReference type="ARBA" id="ARBA00023015"/>
    </source>
</evidence>
<sequence>MQEHDKRLRFEQLILPHLDAAYNLARWLTHNDQDAQDMVQEACLRAFRFFDGFRGGDSRAWLLTIVRNTCYTWLQRQRVGELTIPFQEELHDVECEALNPEALHLHRVDQQRLREALETLPIEFREVIILRELEELSYREISVIAHVPLGTVMSRLARGRKWLQRYLAAHMNEEG</sequence>
<dbReference type="CDD" id="cd06171">
    <property type="entry name" value="Sigma70_r4"/>
    <property type="match status" value="1"/>
</dbReference>
<dbReference type="SUPFAM" id="SSF88946">
    <property type="entry name" value="Sigma2 domain of RNA polymerase sigma factors"/>
    <property type="match status" value="1"/>
</dbReference>
<dbReference type="Gene3D" id="1.10.10.10">
    <property type="entry name" value="Winged helix-like DNA-binding domain superfamily/Winged helix DNA-binding domain"/>
    <property type="match status" value="1"/>
</dbReference>
<dbReference type="InterPro" id="IPR036388">
    <property type="entry name" value="WH-like_DNA-bd_sf"/>
</dbReference>
<dbReference type="PANTHER" id="PTHR43133">
    <property type="entry name" value="RNA POLYMERASE ECF-TYPE SIGMA FACTO"/>
    <property type="match status" value="1"/>
</dbReference>
<evidence type="ECO:0000256" key="1">
    <source>
        <dbReference type="ARBA" id="ARBA00010641"/>
    </source>
</evidence>
<dbReference type="Pfam" id="PF08281">
    <property type="entry name" value="Sigma70_r4_2"/>
    <property type="match status" value="1"/>
</dbReference>
<keyword evidence="4" id="KW-0238">DNA-binding</keyword>
<evidence type="ECO:0000256" key="3">
    <source>
        <dbReference type="ARBA" id="ARBA00023082"/>
    </source>
</evidence>
<protein>
    <recommendedName>
        <fullName evidence="10">RNA polymerase subunit sigma</fullName>
    </recommendedName>
</protein>
<accession>A0ABQ3URB8</accession>
<dbReference type="InterPro" id="IPR039425">
    <property type="entry name" value="RNA_pol_sigma-70-like"/>
</dbReference>
<dbReference type="InterPro" id="IPR013324">
    <property type="entry name" value="RNA_pol_sigma_r3/r4-like"/>
</dbReference>
<comment type="caution">
    <text evidence="8">The sequence shown here is derived from an EMBL/GenBank/DDBJ whole genome shotgun (WGS) entry which is preliminary data.</text>
</comment>
<dbReference type="Pfam" id="PF04542">
    <property type="entry name" value="Sigma70_r2"/>
    <property type="match status" value="1"/>
</dbReference>
<evidence type="ECO:0008006" key="10">
    <source>
        <dbReference type="Google" id="ProtNLM"/>
    </source>
</evidence>
<evidence type="ECO:0000313" key="8">
    <source>
        <dbReference type="EMBL" id="GHO55334.1"/>
    </source>
</evidence>
<dbReference type="RefSeq" id="WP_201371933.1">
    <property type="nucleotide sequence ID" value="NZ_BNJG01000001.1"/>
</dbReference>
<gene>
    <name evidence="8" type="ORF">KSB_38090</name>
</gene>
<dbReference type="PANTHER" id="PTHR43133:SF8">
    <property type="entry name" value="RNA POLYMERASE SIGMA FACTOR HI_1459-RELATED"/>
    <property type="match status" value="1"/>
</dbReference>
<evidence type="ECO:0000313" key="9">
    <source>
        <dbReference type="Proteomes" id="UP000654345"/>
    </source>
</evidence>
<keyword evidence="3" id="KW-0731">Sigma factor</keyword>
<proteinExistence type="inferred from homology"/>